<evidence type="ECO:0000313" key="3">
    <source>
        <dbReference type="Proteomes" id="UP000597762"/>
    </source>
</evidence>
<dbReference type="Proteomes" id="UP000597762">
    <property type="component" value="Unassembled WGS sequence"/>
</dbReference>
<reference evidence="2" key="1">
    <citation type="submission" date="2021-01" db="EMBL/GenBank/DDBJ databases">
        <authorList>
            <person name="Li R."/>
            <person name="Bekaert M."/>
        </authorList>
    </citation>
    <scope>NUCLEOTIDE SEQUENCE</scope>
    <source>
        <strain evidence="2">Farmed</strain>
    </source>
</reference>
<sequence>MPSFDVAGRPSCALGVFLFCNFHSLSQCFFHFLFLFLPVFFFFSPYYCLSVSLFSFLFFLLFLALLVFFYFLLSISSLVCSFCLVFILSLFSNFSFSLSFISPPIVIHSILFSHFLPRLTFQHAHFLSQFRPLSLSLSLCLSLSLSYTHTICSSSLFLLYFCFLFSASLTLSYFFSVSFPSIIDAVYNCYIFSPLLLSLSISLAYSHPFFLILYSVFFLPLFFSLCLYSSLIFVPSVFSLFVSVIHFA</sequence>
<feature type="transmembrane region" description="Helical" evidence="1">
    <location>
        <begin position="187"/>
        <end position="205"/>
    </location>
</feature>
<dbReference type="AlphaFoldDB" id="A0A812C8I4"/>
<name>A0A812C8I4_ACAPH</name>
<keyword evidence="3" id="KW-1185">Reference proteome</keyword>
<evidence type="ECO:0000313" key="2">
    <source>
        <dbReference type="EMBL" id="CAE1260180.1"/>
    </source>
</evidence>
<feature type="transmembrane region" description="Helical" evidence="1">
    <location>
        <begin position="211"/>
        <end position="244"/>
    </location>
</feature>
<feature type="transmembrane region" description="Helical" evidence="1">
    <location>
        <begin position="157"/>
        <end position="175"/>
    </location>
</feature>
<protein>
    <submittedName>
        <fullName evidence="2">Uncharacterized protein</fullName>
    </submittedName>
</protein>
<keyword evidence="1" id="KW-0812">Transmembrane</keyword>
<evidence type="ECO:0000256" key="1">
    <source>
        <dbReference type="SAM" id="Phobius"/>
    </source>
</evidence>
<organism evidence="2 3">
    <name type="scientific">Acanthosepion pharaonis</name>
    <name type="common">Pharaoh cuttlefish</name>
    <name type="synonym">Sepia pharaonis</name>
    <dbReference type="NCBI Taxonomy" id="158019"/>
    <lineage>
        <taxon>Eukaryota</taxon>
        <taxon>Metazoa</taxon>
        <taxon>Spiralia</taxon>
        <taxon>Lophotrochozoa</taxon>
        <taxon>Mollusca</taxon>
        <taxon>Cephalopoda</taxon>
        <taxon>Coleoidea</taxon>
        <taxon>Decapodiformes</taxon>
        <taxon>Sepiida</taxon>
        <taxon>Sepiina</taxon>
        <taxon>Sepiidae</taxon>
        <taxon>Acanthosepion</taxon>
    </lineage>
</organism>
<dbReference type="EMBL" id="CAHIKZ030001333">
    <property type="protein sequence ID" value="CAE1260180.1"/>
    <property type="molecule type" value="Genomic_DNA"/>
</dbReference>
<feature type="transmembrane region" description="Helical" evidence="1">
    <location>
        <begin position="94"/>
        <end position="112"/>
    </location>
</feature>
<comment type="caution">
    <text evidence="2">The sequence shown here is derived from an EMBL/GenBank/DDBJ whole genome shotgun (WGS) entry which is preliminary data.</text>
</comment>
<keyword evidence="1" id="KW-1133">Transmembrane helix</keyword>
<keyword evidence="1" id="KW-0472">Membrane</keyword>
<proteinExistence type="predicted"/>
<gene>
    <name evidence="2" type="ORF">SPHA_32039</name>
</gene>
<accession>A0A812C8I4</accession>
<feature type="transmembrane region" description="Helical" evidence="1">
    <location>
        <begin position="56"/>
        <end position="88"/>
    </location>
</feature>